<dbReference type="Gene3D" id="1.20.58.1460">
    <property type="match status" value="1"/>
</dbReference>
<evidence type="ECO:0000259" key="3">
    <source>
        <dbReference type="Pfam" id="PF08223"/>
    </source>
</evidence>
<feature type="domain" description="Transcriptional repressor PaaX-like central Cas2-like" evidence="4">
    <location>
        <begin position="103"/>
        <end position="172"/>
    </location>
</feature>
<name>A0A1M5HI32_9ACTN</name>
<dbReference type="AlphaFoldDB" id="A0A1M5HI32"/>
<evidence type="ECO:0000256" key="1">
    <source>
        <dbReference type="SAM" id="MobiDB-lite"/>
    </source>
</evidence>
<feature type="domain" description="Transcriptional repressor PaaX-like C-terminal" evidence="3">
    <location>
        <begin position="186"/>
        <end position="271"/>
    </location>
</feature>
<feature type="domain" description="Transcriptional repressor PaaX-like N-terminal" evidence="2">
    <location>
        <begin position="18"/>
        <end position="77"/>
    </location>
</feature>
<dbReference type="InterPro" id="IPR048846">
    <property type="entry name" value="PaaX-like_central"/>
</dbReference>
<protein>
    <submittedName>
        <fullName evidence="5">Transcriptional regulator, PaaX family</fullName>
    </submittedName>
</protein>
<dbReference type="RefSeq" id="WP_073419684.1">
    <property type="nucleotide sequence ID" value="NZ_FQVX01000002.1"/>
</dbReference>
<dbReference type="PIRSF" id="PIRSF020623">
    <property type="entry name" value="PaaX"/>
    <property type="match status" value="1"/>
</dbReference>
<dbReference type="Gene3D" id="1.10.10.10">
    <property type="entry name" value="Winged helix-like DNA-binding domain superfamily/Winged helix DNA-binding domain"/>
    <property type="match status" value="1"/>
</dbReference>
<reference evidence="5 6" key="1">
    <citation type="submission" date="2016-11" db="EMBL/GenBank/DDBJ databases">
        <authorList>
            <person name="Jaros S."/>
            <person name="Januszkiewicz K."/>
            <person name="Wedrychowicz H."/>
        </authorList>
    </citation>
    <scope>NUCLEOTIDE SEQUENCE [LARGE SCALE GENOMIC DNA]</scope>
    <source>
        <strain evidence="5 6">DSM 45408</strain>
    </source>
</reference>
<dbReference type="GO" id="GO:0006351">
    <property type="term" value="P:DNA-templated transcription"/>
    <property type="evidence" value="ECO:0007669"/>
    <property type="project" value="InterPro"/>
</dbReference>
<dbReference type="Pfam" id="PF20803">
    <property type="entry name" value="PaaX_M"/>
    <property type="match status" value="1"/>
</dbReference>
<dbReference type="EMBL" id="FQVX01000002">
    <property type="protein sequence ID" value="SHG15595.1"/>
    <property type="molecule type" value="Genomic_DNA"/>
</dbReference>
<gene>
    <name evidence="5" type="ORF">SAMN05444351_1604</name>
</gene>
<dbReference type="InterPro" id="IPR013225">
    <property type="entry name" value="PaaX_C"/>
</dbReference>
<dbReference type="STRING" id="1070870.SAMN05444351_1604"/>
<dbReference type="InterPro" id="IPR036388">
    <property type="entry name" value="WH-like_DNA-bd_sf"/>
</dbReference>
<dbReference type="InterPro" id="IPR011965">
    <property type="entry name" value="PaaX_trns_reg"/>
</dbReference>
<evidence type="ECO:0000313" key="6">
    <source>
        <dbReference type="Proteomes" id="UP000184471"/>
    </source>
</evidence>
<evidence type="ECO:0000313" key="5">
    <source>
        <dbReference type="EMBL" id="SHG15595.1"/>
    </source>
</evidence>
<dbReference type="OrthoDB" id="2270427at2"/>
<dbReference type="PANTHER" id="PTHR30319:SF1">
    <property type="entry name" value="TRANSCRIPTIONAL REPRESSOR PAAX"/>
    <property type="match status" value="1"/>
</dbReference>
<dbReference type="Pfam" id="PF07848">
    <property type="entry name" value="PaaX"/>
    <property type="match status" value="1"/>
</dbReference>
<dbReference type="PANTHER" id="PTHR30319">
    <property type="entry name" value="PHENYLACETIC ACID REGULATOR-RELATED TRANSCRIPTIONAL REPRESSOR"/>
    <property type="match status" value="1"/>
</dbReference>
<evidence type="ECO:0000259" key="2">
    <source>
        <dbReference type="Pfam" id="PF07848"/>
    </source>
</evidence>
<feature type="compositionally biased region" description="Basic and acidic residues" evidence="1">
    <location>
        <begin position="316"/>
        <end position="333"/>
    </location>
</feature>
<dbReference type="InterPro" id="IPR012906">
    <property type="entry name" value="PaaX-like_N"/>
</dbReference>
<organism evidence="5 6">
    <name type="scientific">Geodermatophilus nigrescens</name>
    <dbReference type="NCBI Taxonomy" id="1070870"/>
    <lineage>
        <taxon>Bacteria</taxon>
        <taxon>Bacillati</taxon>
        <taxon>Actinomycetota</taxon>
        <taxon>Actinomycetes</taxon>
        <taxon>Geodermatophilales</taxon>
        <taxon>Geodermatophilaceae</taxon>
        <taxon>Geodermatophilus</taxon>
    </lineage>
</organism>
<dbReference type="Gene3D" id="3.30.70.2650">
    <property type="match status" value="1"/>
</dbReference>
<dbReference type="Pfam" id="PF08223">
    <property type="entry name" value="PaaX_C"/>
    <property type="match status" value="1"/>
</dbReference>
<accession>A0A1M5HI32</accession>
<sequence length="333" mass="37092">MTPIDLPRNQTGPEPQLLLTSLLGDFWYWRDEHIPSSALVRLLAEFGTTADGARAAMRRLASRGLLTVSRSGRTTAYGIPPRTSEVIVRRTHRLLTFGASAPRWDGSWTVVAFSVPEQSRELRGALRARLRVLRFAALYDGVWVSPHDSGAAARRLLDELGVETATVLRSTEVPGAGRLGSPRSAFDLEPLVKEYRQFVERYEPLLAAAAAGRIGPADALRARTELRVDWRHFPETDPDMPAELLPADWPRARAQRVFVEIYDRLGPLAEMRFREVLAQSDPDLAALARHHDSRTVAELFAQLGDPQPTGGTPFERAVEERRLREAAPRGRGL</sequence>
<dbReference type="Proteomes" id="UP000184471">
    <property type="component" value="Unassembled WGS sequence"/>
</dbReference>
<keyword evidence="6" id="KW-1185">Reference proteome</keyword>
<evidence type="ECO:0000259" key="4">
    <source>
        <dbReference type="Pfam" id="PF20803"/>
    </source>
</evidence>
<feature type="region of interest" description="Disordered" evidence="1">
    <location>
        <begin position="301"/>
        <end position="333"/>
    </location>
</feature>
<proteinExistence type="predicted"/>